<evidence type="ECO:0000313" key="1">
    <source>
        <dbReference type="EMBL" id="RIQ34120.1"/>
    </source>
</evidence>
<name>A0A418KVN9_9ACTN</name>
<dbReference type="EMBL" id="QUAL01000036">
    <property type="protein sequence ID" value="RIQ34120.1"/>
    <property type="molecule type" value="Genomic_DNA"/>
</dbReference>
<protein>
    <submittedName>
        <fullName evidence="1">Uncharacterized protein</fullName>
    </submittedName>
</protein>
<reference evidence="1 2" key="1">
    <citation type="submission" date="2018-09" db="EMBL/GenBank/DDBJ databases">
        <title>Isolation, diversity and antifungal activity of actinobacteria from wheat.</title>
        <authorList>
            <person name="Han C."/>
        </authorList>
    </citation>
    <scope>NUCLEOTIDE SEQUENCE [LARGE SCALE GENOMIC DNA]</scope>
    <source>
        <strain evidence="1 2">NEAU-YY265</strain>
    </source>
</reference>
<organism evidence="1 2">
    <name type="scientific">Jiangella rhizosphaerae</name>
    <dbReference type="NCBI Taxonomy" id="2293569"/>
    <lineage>
        <taxon>Bacteria</taxon>
        <taxon>Bacillati</taxon>
        <taxon>Actinomycetota</taxon>
        <taxon>Actinomycetes</taxon>
        <taxon>Jiangellales</taxon>
        <taxon>Jiangellaceae</taxon>
        <taxon>Jiangella</taxon>
    </lineage>
</organism>
<dbReference type="Proteomes" id="UP000284057">
    <property type="component" value="Unassembled WGS sequence"/>
</dbReference>
<keyword evidence="2" id="KW-1185">Reference proteome</keyword>
<comment type="caution">
    <text evidence="1">The sequence shown here is derived from an EMBL/GenBank/DDBJ whole genome shotgun (WGS) entry which is preliminary data.</text>
</comment>
<gene>
    <name evidence="1" type="ORF">DY240_04170</name>
</gene>
<proteinExistence type="predicted"/>
<evidence type="ECO:0000313" key="2">
    <source>
        <dbReference type="Proteomes" id="UP000284057"/>
    </source>
</evidence>
<sequence>MPANAARAACTCARSFEASTPSANATSAEAWSVLARSRAFAAARAASWCSPRMSVIFSICLANDLASPPSTGATASAA</sequence>
<dbReference type="AlphaFoldDB" id="A0A418KVN9"/>
<accession>A0A418KVN9</accession>